<evidence type="ECO:0008006" key="4">
    <source>
        <dbReference type="Google" id="ProtNLM"/>
    </source>
</evidence>
<feature type="transmembrane region" description="Helical" evidence="1">
    <location>
        <begin position="143"/>
        <end position="160"/>
    </location>
</feature>
<keyword evidence="1" id="KW-0812">Transmembrane</keyword>
<feature type="transmembrane region" description="Helical" evidence="1">
    <location>
        <begin position="198"/>
        <end position="217"/>
    </location>
</feature>
<accession>A0A0B9A9Z8</accession>
<feature type="transmembrane region" description="Helical" evidence="1">
    <location>
        <begin position="37"/>
        <end position="56"/>
    </location>
</feature>
<gene>
    <name evidence="2" type="ORF">AE0388_2038</name>
</gene>
<evidence type="ECO:0000313" key="2">
    <source>
        <dbReference type="EMBL" id="KHS52388.1"/>
    </source>
</evidence>
<keyword evidence="1" id="KW-1133">Transmembrane helix</keyword>
<comment type="caution">
    <text evidence="2">The sequence shown here is derived from an EMBL/GenBank/DDBJ whole genome shotgun (WGS) entry which is preliminary data.</text>
</comment>
<feature type="transmembrane region" description="Helical" evidence="1">
    <location>
        <begin position="262"/>
        <end position="286"/>
    </location>
</feature>
<feature type="transmembrane region" description="Helical" evidence="1">
    <location>
        <begin position="298"/>
        <end position="315"/>
    </location>
</feature>
<dbReference type="EMBL" id="JTJZ01000019">
    <property type="protein sequence ID" value="KHS52388.1"/>
    <property type="molecule type" value="Genomic_DNA"/>
</dbReference>
<feature type="transmembrane region" description="Helical" evidence="1">
    <location>
        <begin position="327"/>
        <end position="350"/>
    </location>
</feature>
<dbReference type="PATRIC" id="fig|1703.6.peg.1930"/>
<dbReference type="OrthoDB" id="9811974at2"/>
<feature type="transmembrane region" description="Helical" evidence="1">
    <location>
        <begin position="88"/>
        <end position="109"/>
    </location>
</feature>
<proteinExistence type="predicted"/>
<feature type="transmembrane region" description="Helical" evidence="1">
    <location>
        <begin position="229"/>
        <end position="250"/>
    </location>
</feature>
<keyword evidence="1" id="KW-0472">Membrane</keyword>
<dbReference type="AlphaFoldDB" id="A0A0B9A9Z8"/>
<feature type="transmembrane region" description="Helical" evidence="1">
    <location>
        <begin position="63"/>
        <end position="82"/>
    </location>
</feature>
<protein>
    <recommendedName>
        <fullName evidence="4">NnrS family protein</fullName>
    </recommendedName>
</protein>
<dbReference type="Proteomes" id="UP000031488">
    <property type="component" value="Unassembled WGS sequence"/>
</dbReference>
<organism evidence="2 3">
    <name type="scientific">Brevibacterium linens</name>
    <dbReference type="NCBI Taxonomy" id="1703"/>
    <lineage>
        <taxon>Bacteria</taxon>
        <taxon>Bacillati</taxon>
        <taxon>Actinomycetota</taxon>
        <taxon>Actinomycetes</taxon>
        <taxon>Micrococcales</taxon>
        <taxon>Brevibacteriaceae</taxon>
        <taxon>Brevibacterium</taxon>
    </lineage>
</organism>
<evidence type="ECO:0000256" key="1">
    <source>
        <dbReference type="SAM" id="Phobius"/>
    </source>
</evidence>
<evidence type="ECO:0000313" key="3">
    <source>
        <dbReference type="Proteomes" id="UP000031488"/>
    </source>
</evidence>
<feature type="transmembrane region" description="Helical" evidence="1">
    <location>
        <begin position="172"/>
        <end position="192"/>
    </location>
</feature>
<keyword evidence="3" id="KW-1185">Reference proteome</keyword>
<dbReference type="RefSeq" id="WP_052239979.1">
    <property type="nucleotide sequence ID" value="NZ_JTJZ01000019.1"/>
</dbReference>
<feature type="transmembrane region" description="Helical" evidence="1">
    <location>
        <begin position="116"/>
        <end position="137"/>
    </location>
</feature>
<sequence length="371" mass="38982">MTRRLVFLIPGALALLAGLDAALLLLGVWAPVDAASLPDLHGILMVFGFLGTLIALERSVALAKPAGFIAPALLGLGAIAVLTPAPLIVGQIGLLAGSLAFTLLYIPLFRRNFDDAVLVQALGAAMLTAAALMWMGGVPVSGLIAWLTGYVVLTIAAERLELARMSISSPAVVVFRLLVGLFCLALLASLLWPGVGMTVFGVALLTLVAWLLINDVARRTWRAPGQPGFIGTCLMAGYVWLAVAGLIWVLGGPPTSVRAMDATIHAVFLGFAISMIMAHASVILPAVLRIRLPYHRGFYIPAALLHLSLILRIGLGDGLDLDWALRWGGVINVIALLGFAFMAAASAITASRKKAKTTKVGTASAKEDFNR</sequence>
<name>A0A0B9A9Z8_BRELN</name>
<reference evidence="2 3" key="1">
    <citation type="submission" date="2014-11" db="EMBL/GenBank/DDBJ databases">
        <title>Draft Genome Sequence of Brevibacterium linens AE038-8.</title>
        <authorList>
            <person name="Maizel D."/>
            <person name="Utturkar S.M."/>
            <person name="Brown S.D."/>
            <person name="Ferrero M."/>
            <person name="Rosen B.P."/>
        </authorList>
    </citation>
    <scope>NUCLEOTIDE SEQUENCE [LARGE SCALE GENOMIC DNA]</scope>
    <source>
        <strain evidence="2 3">AE038-8</strain>
    </source>
</reference>